<dbReference type="InterPro" id="IPR041164">
    <property type="entry name" value="LDcluster4"/>
</dbReference>
<evidence type="ECO:0000313" key="1">
    <source>
        <dbReference type="EMBL" id="MFD1000452.1"/>
    </source>
</evidence>
<dbReference type="InterPro" id="IPR052341">
    <property type="entry name" value="LOG_family_nucleotidases"/>
</dbReference>
<comment type="caution">
    <text evidence="1">The sequence shown here is derived from an EMBL/GenBank/DDBJ whole genome shotgun (WGS) entry which is preliminary data.</text>
</comment>
<reference evidence="2" key="1">
    <citation type="journal article" date="2019" name="Int. J. Syst. Evol. Microbiol.">
        <title>The Global Catalogue of Microorganisms (GCM) 10K type strain sequencing project: providing services to taxonomists for standard genome sequencing and annotation.</title>
        <authorList>
            <consortium name="The Broad Institute Genomics Platform"/>
            <consortium name="The Broad Institute Genome Sequencing Center for Infectious Disease"/>
            <person name="Wu L."/>
            <person name="Ma J."/>
        </authorList>
    </citation>
    <scope>NUCLEOTIDE SEQUENCE [LARGE SCALE GENOMIC DNA]</scope>
    <source>
        <strain evidence="2">CCUG 58938</strain>
    </source>
</reference>
<accession>A0ABW3K652</accession>
<protein>
    <submittedName>
        <fullName evidence="1">TIGR00725 family protein</fullName>
    </submittedName>
</protein>
<dbReference type="RefSeq" id="WP_377579870.1">
    <property type="nucleotide sequence ID" value="NZ_JBHTKA010000004.1"/>
</dbReference>
<dbReference type="SUPFAM" id="SSF102405">
    <property type="entry name" value="MCP/YpsA-like"/>
    <property type="match status" value="1"/>
</dbReference>
<dbReference type="PANTHER" id="PTHR43393:SF3">
    <property type="entry name" value="LYSINE DECARBOXYLASE-LIKE PROTEIN"/>
    <property type="match status" value="1"/>
</dbReference>
<sequence>MSVKTIVGIMGPGENATPEDNEMAFELGRAIAKNGWVVLTGGRSFGVMDAAMKGARDAGGLTIGVLPDSNDRNSSENAQIRIVTGMGSARNLINVLSSNIIVVLGMAAGTASEVALAVKSNKKVILLNQDEITIRFFKNIGTYRVMVAKTVDEVVFQIKDYLAVHKAGLTTHE</sequence>
<dbReference type="Gene3D" id="3.40.50.450">
    <property type="match status" value="1"/>
</dbReference>
<keyword evidence="2" id="KW-1185">Reference proteome</keyword>
<name>A0ABW3K652_9BACT</name>
<proteinExistence type="predicted"/>
<dbReference type="Pfam" id="PF18306">
    <property type="entry name" value="LDcluster4"/>
    <property type="match status" value="1"/>
</dbReference>
<dbReference type="InterPro" id="IPR005268">
    <property type="entry name" value="CHP00725"/>
</dbReference>
<evidence type="ECO:0000313" key="2">
    <source>
        <dbReference type="Proteomes" id="UP001597112"/>
    </source>
</evidence>
<dbReference type="PANTHER" id="PTHR43393">
    <property type="entry name" value="CYTOKININ RIBOSIDE 5'-MONOPHOSPHATE PHOSPHORIBOHYDROLASE"/>
    <property type="match status" value="1"/>
</dbReference>
<organism evidence="1 2">
    <name type="scientific">Ohtaekwangia kribbensis</name>
    <dbReference type="NCBI Taxonomy" id="688913"/>
    <lineage>
        <taxon>Bacteria</taxon>
        <taxon>Pseudomonadati</taxon>
        <taxon>Bacteroidota</taxon>
        <taxon>Cytophagia</taxon>
        <taxon>Cytophagales</taxon>
        <taxon>Fulvivirgaceae</taxon>
        <taxon>Ohtaekwangia</taxon>
    </lineage>
</organism>
<dbReference type="EMBL" id="JBHTKA010000004">
    <property type="protein sequence ID" value="MFD1000452.1"/>
    <property type="molecule type" value="Genomic_DNA"/>
</dbReference>
<gene>
    <name evidence="1" type="ORF">ACFQ21_14100</name>
</gene>
<dbReference type="Proteomes" id="UP001597112">
    <property type="component" value="Unassembled WGS sequence"/>
</dbReference>
<dbReference type="NCBIfam" id="TIGR00725">
    <property type="entry name" value="TIGR00725 family protein"/>
    <property type="match status" value="1"/>
</dbReference>